<dbReference type="EMBL" id="KI546035">
    <property type="protein sequence ID" value="EST47701.1"/>
    <property type="molecule type" value="Genomic_DNA"/>
</dbReference>
<dbReference type="EMBL" id="AUWU02000006">
    <property type="protein sequence ID" value="KAH0572223.1"/>
    <property type="molecule type" value="Genomic_DNA"/>
</dbReference>
<sequence length="519" mass="58777">MTLTGHVSQRLFYLRAQDICDSCKQLLVLEIKAFIVNLRTIIQERAFPCTFEFDLPIGTVQVPPLRKCCACRRPALKNLIDLVTAEVSSSTFVELCQGLQHINFKKLSADKNVLFLLDFSTEFLVKHNQRSTTTYQDAGVQVDGNGQSQYRRAIKEIAQLFQLSFVTPDALLDHLRSLKASHDDMVSKDYEAQLATIRQQNNQLDKDLTLYIQQYNRIKTLSQQGISFRESDEVSFLKKSLQARDDQCKVLETTVGLEDRKIFLQSIVRKAKVPCPGRKSAELQRFTKMHTGRLHVQTNEVKLQLANDRIEALQDQVVSLNEYIEDMQTSSQQMQTQQTHLRDIIEEQRDVEEQNQYYGEIIQTLIAEICSLHGSLATTRISPGFAPNFAPDLETYVHNTDTLLVHSNYSNGELLAYQAALYDAVAASTFVGGFGPTGSSDSANFQSIQSYYTRSSELYVRHLLSGFQTLVLLPAEAISLQWEFAYSGGEQFLVCLAVLLIWGRRLVERNGVLVVSKCD</sequence>
<evidence type="ECO:0000313" key="3">
    <source>
        <dbReference type="EMBL" id="KAH0572223.1"/>
    </source>
</evidence>
<keyword evidence="1" id="KW-0175">Coiled coil</keyword>
<gene>
    <name evidence="2" type="ORF">SS50377_12097</name>
    <name evidence="3" type="ORF">SS50377_26432</name>
</gene>
<feature type="coiled-coil region" evidence="1">
    <location>
        <begin position="296"/>
        <end position="330"/>
    </location>
</feature>
<accession>V6LVI6</accession>
<organism evidence="2">
    <name type="scientific">Spironucleus salmonicida</name>
    <dbReference type="NCBI Taxonomy" id="348837"/>
    <lineage>
        <taxon>Eukaryota</taxon>
        <taxon>Metamonada</taxon>
        <taxon>Diplomonadida</taxon>
        <taxon>Hexamitidae</taxon>
        <taxon>Hexamitinae</taxon>
        <taxon>Spironucleus</taxon>
    </lineage>
</organism>
<proteinExistence type="predicted"/>
<reference evidence="3" key="2">
    <citation type="submission" date="2020-12" db="EMBL/GenBank/DDBJ databases">
        <title>New Spironucleus salmonicida genome in near-complete chromosomes.</title>
        <authorList>
            <person name="Xu F."/>
            <person name="Kurt Z."/>
            <person name="Jimenez-Gonzalez A."/>
            <person name="Astvaldsson A."/>
            <person name="Andersson J.O."/>
            <person name="Svard S.G."/>
        </authorList>
    </citation>
    <scope>NUCLEOTIDE SEQUENCE</scope>
    <source>
        <strain evidence="3">ATCC 50377</strain>
    </source>
</reference>
<dbReference type="AlphaFoldDB" id="V6LVI6"/>
<protein>
    <submittedName>
        <fullName evidence="2">Uncharacterized protein</fullName>
    </submittedName>
</protein>
<evidence type="ECO:0000313" key="2">
    <source>
        <dbReference type="EMBL" id="EST47701.1"/>
    </source>
</evidence>
<dbReference type="Proteomes" id="UP000018208">
    <property type="component" value="Unassembled WGS sequence"/>
</dbReference>
<evidence type="ECO:0000313" key="4">
    <source>
        <dbReference type="Proteomes" id="UP000018208"/>
    </source>
</evidence>
<evidence type="ECO:0000256" key="1">
    <source>
        <dbReference type="SAM" id="Coils"/>
    </source>
</evidence>
<reference evidence="2 3" key="1">
    <citation type="journal article" date="2014" name="PLoS Genet.">
        <title>The Genome of Spironucleus salmonicida Highlights a Fish Pathogen Adapted to Fluctuating Environments.</title>
        <authorList>
            <person name="Xu F."/>
            <person name="Jerlstrom-Hultqvist J."/>
            <person name="Einarsson E."/>
            <person name="Astvaldsson A."/>
            <person name="Svard S.G."/>
            <person name="Andersson J.O."/>
        </authorList>
    </citation>
    <scope>NUCLEOTIDE SEQUENCE</scope>
    <source>
        <strain evidence="3">ATCC 50377</strain>
    </source>
</reference>
<keyword evidence="4" id="KW-1185">Reference proteome</keyword>
<dbReference type="VEuPathDB" id="GiardiaDB:SS50377_26432"/>
<name>V6LVI6_9EUKA</name>